<reference evidence="2" key="1">
    <citation type="submission" date="2018-05" db="EMBL/GenBank/DDBJ databases">
        <authorList>
            <person name="Lanie J.A."/>
            <person name="Ng W.-L."/>
            <person name="Kazmierczak K.M."/>
            <person name="Andrzejewski T.M."/>
            <person name="Davidsen T.M."/>
            <person name="Wayne K.J."/>
            <person name="Tettelin H."/>
            <person name="Glass J.I."/>
            <person name="Rusch D."/>
            <person name="Podicherti R."/>
            <person name="Tsui H.-C.T."/>
            <person name="Winkler M.E."/>
        </authorList>
    </citation>
    <scope>NUCLEOTIDE SEQUENCE</scope>
</reference>
<dbReference type="AlphaFoldDB" id="A0A382QHA2"/>
<feature type="transmembrane region" description="Helical" evidence="1">
    <location>
        <begin position="7"/>
        <end position="28"/>
    </location>
</feature>
<feature type="transmembrane region" description="Helical" evidence="1">
    <location>
        <begin position="66"/>
        <end position="83"/>
    </location>
</feature>
<accession>A0A382QHA2</accession>
<evidence type="ECO:0000256" key="1">
    <source>
        <dbReference type="SAM" id="Phobius"/>
    </source>
</evidence>
<name>A0A382QHA2_9ZZZZ</name>
<protein>
    <submittedName>
        <fullName evidence="2">Uncharacterized protein</fullName>
    </submittedName>
</protein>
<proteinExistence type="predicted"/>
<dbReference type="EMBL" id="UINC01114489">
    <property type="protein sequence ID" value="SVC84826.1"/>
    <property type="molecule type" value="Genomic_DNA"/>
</dbReference>
<organism evidence="2">
    <name type="scientific">marine metagenome</name>
    <dbReference type="NCBI Taxonomy" id="408172"/>
    <lineage>
        <taxon>unclassified sequences</taxon>
        <taxon>metagenomes</taxon>
        <taxon>ecological metagenomes</taxon>
    </lineage>
</organism>
<evidence type="ECO:0000313" key="2">
    <source>
        <dbReference type="EMBL" id="SVC84826.1"/>
    </source>
</evidence>
<keyword evidence="1" id="KW-1133">Transmembrane helix</keyword>
<keyword evidence="1" id="KW-0812">Transmembrane</keyword>
<keyword evidence="1" id="KW-0472">Membrane</keyword>
<feature type="transmembrane region" description="Helical" evidence="1">
    <location>
        <begin position="34"/>
        <end position="54"/>
    </location>
</feature>
<gene>
    <name evidence="2" type="ORF">METZ01_LOCUS337680</name>
</gene>
<sequence>METSGIIFFIGIILIIVGSITWLVGGVMMVSEAFGVSSGWGWACLFVPFACFVFLRKHWKRACDPFYAIVIGAVMVGVGAMLIDTVESAATG</sequence>